<dbReference type="PROSITE" id="PS00445">
    <property type="entry name" value="FGGY_KINASES_2"/>
    <property type="match status" value="1"/>
</dbReference>
<dbReference type="SUPFAM" id="SSF53067">
    <property type="entry name" value="Actin-like ATPase domain"/>
    <property type="match status" value="2"/>
</dbReference>
<keyword evidence="2 4" id="KW-0808">Transferase</keyword>
<evidence type="ECO:0000313" key="8">
    <source>
        <dbReference type="Proteomes" id="UP000650524"/>
    </source>
</evidence>
<evidence type="ECO:0000256" key="2">
    <source>
        <dbReference type="ARBA" id="ARBA00022679"/>
    </source>
</evidence>
<proteinExistence type="inferred from homology"/>
<evidence type="ECO:0000259" key="6">
    <source>
        <dbReference type="Pfam" id="PF02782"/>
    </source>
</evidence>
<feature type="domain" description="Carbohydrate kinase FGGY N-terminal" evidence="5">
    <location>
        <begin position="5"/>
        <end position="249"/>
    </location>
</feature>
<dbReference type="Gene3D" id="3.30.420.40">
    <property type="match status" value="2"/>
</dbReference>
<organism evidence="7 8">
    <name type="scientific">Candidatus Desulfacyla euxinica</name>
    <dbReference type="NCBI Taxonomy" id="2841693"/>
    <lineage>
        <taxon>Bacteria</taxon>
        <taxon>Deltaproteobacteria</taxon>
        <taxon>Candidatus Desulfacyla</taxon>
    </lineage>
</organism>
<comment type="similarity">
    <text evidence="1 4">Belongs to the FGGY kinase family.</text>
</comment>
<dbReference type="CDD" id="cd07804">
    <property type="entry name" value="ASKHA_NBD_FGGY_RrXK-like"/>
    <property type="match status" value="1"/>
</dbReference>
<dbReference type="Pfam" id="PF00370">
    <property type="entry name" value="FGGY_N"/>
    <property type="match status" value="1"/>
</dbReference>
<gene>
    <name evidence="7" type="ORF">H8E19_06145</name>
</gene>
<dbReference type="GO" id="GO:0005975">
    <property type="term" value="P:carbohydrate metabolic process"/>
    <property type="evidence" value="ECO:0007669"/>
    <property type="project" value="InterPro"/>
</dbReference>
<evidence type="ECO:0000313" key="7">
    <source>
        <dbReference type="EMBL" id="MBC8176969.1"/>
    </source>
</evidence>
<accession>A0A8J6N0C9</accession>
<dbReference type="InterPro" id="IPR018485">
    <property type="entry name" value="FGGY_C"/>
</dbReference>
<dbReference type="PIRSF" id="PIRSF000538">
    <property type="entry name" value="GlpK"/>
    <property type="match status" value="1"/>
</dbReference>
<dbReference type="EMBL" id="JACNJD010000178">
    <property type="protein sequence ID" value="MBC8176969.1"/>
    <property type="molecule type" value="Genomic_DNA"/>
</dbReference>
<comment type="caution">
    <text evidence="7">The sequence shown here is derived from an EMBL/GenBank/DDBJ whole genome shotgun (WGS) entry which is preliminary data.</text>
</comment>
<dbReference type="GO" id="GO:0016301">
    <property type="term" value="F:kinase activity"/>
    <property type="evidence" value="ECO:0007669"/>
    <property type="project" value="UniProtKB-KW"/>
</dbReference>
<name>A0A8J6N0C9_9DELT</name>
<evidence type="ECO:0000256" key="4">
    <source>
        <dbReference type="RuleBase" id="RU003733"/>
    </source>
</evidence>
<dbReference type="InterPro" id="IPR050406">
    <property type="entry name" value="FGGY_Carb_Kinase"/>
</dbReference>
<dbReference type="Proteomes" id="UP000650524">
    <property type="component" value="Unassembled WGS sequence"/>
</dbReference>
<feature type="domain" description="Carbohydrate kinase FGGY C-terminal" evidence="6">
    <location>
        <begin position="260"/>
        <end position="453"/>
    </location>
</feature>
<dbReference type="GO" id="GO:0016773">
    <property type="term" value="F:phosphotransferase activity, alcohol group as acceptor"/>
    <property type="evidence" value="ECO:0007669"/>
    <property type="project" value="InterPro"/>
</dbReference>
<dbReference type="InterPro" id="IPR043129">
    <property type="entry name" value="ATPase_NBD"/>
</dbReference>
<evidence type="ECO:0000256" key="1">
    <source>
        <dbReference type="ARBA" id="ARBA00009156"/>
    </source>
</evidence>
<dbReference type="Pfam" id="PF02782">
    <property type="entry name" value="FGGY_C"/>
    <property type="match status" value="1"/>
</dbReference>
<dbReference type="InterPro" id="IPR018484">
    <property type="entry name" value="FGGY_N"/>
</dbReference>
<dbReference type="AlphaFoldDB" id="A0A8J6N0C9"/>
<dbReference type="InterPro" id="IPR018483">
    <property type="entry name" value="Carb_kinase_FGGY_CS"/>
</dbReference>
<dbReference type="InterPro" id="IPR000577">
    <property type="entry name" value="Carb_kinase_FGGY"/>
</dbReference>
<sequence length="514" mass="55854">MGNGYLLGVDVGTYSSKGVLVDTGGEVVATHAVPHGMDMPKPGHFEHDADRVWWNDFREIVGNLLAKSGVRPGHILGIGTSAIGPCVLPLDGKGRPLRPGILYGIDGRASKDIDHLEKVLGREDIFQRSGTHLDTQACGPKILWVRRNEPEIYAKTRWFLTSQAYLVYRLTGKVSIDNYSASGYAPLFDIYRSEWYGDVARHVTPVDLLPEITWSCDIAGEVTAEAALETGLARGTPVITGTIDAAAEAISAGVAEVGDMMCMFGSSIFFIMKTAKRVKTQHFWSANFLEPGTFAFMGGMSTSGSLTTWFRDRFAQGEVAKEKSGGENAYTALARKAAQSPPGANGLIALPYFEGERTPLHDPEAKGVLFGLGLTHTRGDIYRALLEGVGFGIRHNMEVMGKEGVTPERVIAVGGGTQNPLWMQLVADIADVELVLHRRSVGASYGDAFMAGVGVGLFKDLGEITRWVGKGRAVTPNPEIHKRYASHYRIFRSLYDATQPLMRDLSNSFRSNGN</sequence>
<reference evidence="7 8" key="1">
    <citation type="submission" date="2020-08" db="EMBL/GenBank/DDBJ databases">
        <title>Bridging the membrane lipid divide: bacteria of the FCB group superphylum have the potential to synthesize archaeal ether lipids.</title>
        <authorList>
            <person name="Villanueva L."/>
            <person name="Von Meijenfeldt F.A.B."/>
            <person name="Westbye A.B."/>
            <person name="Yadav S."/>
            <person name="Hopmans E.C."/>
            <person name="Dutilh B.E."/>
            <person name="Sinninghe Damste J.S."/>
        </authorList>
    </citation>
    <scope>NUCLEOTIDE SEQUENCE [LARGE SCALE GENOMIC DNA]</scope>
    <source>
        <strain evidence="7">NIOZ-UU27</strain>
    </source>
</reference>
<dbReference type="PANTHER" id="PTHR43095">
    <property type="entry name" value="SUGAR KINASE"/>
    <property type="match status" value="1"/>
</dbReference>
<dbReference type="PANTHER" id="PTHR43095:SF5">
    <property type="entry name" value="XYLULOSE KINASE"/>
    <property type="match status" value="1"/>
</dbReference>
<protein>
    <submittedName>
        <fullName evidence="7">FGGY-family carbohydrate kinase</fullName>
    </submittedName>
</protein>
<keyword evidence="3 4" id="KW-0418">Kinase</keyword>
<evidence type="ECO:0000256" key="3">
    <source>
        <dbReference type="ARBA" id="ARBA00022777"/>
    </source>
</evidence>
<evidence type="ECO:0000259" key="5">
    <source>
        <dbReference type="Pfam" id="PF00370"/>
    </source>
</evidence>